<feature type="domain" description="Protein kinase" evidence="9">
    <location>
        <begin position="1"/>
        <end position="270"/>
    </location>
</feature>
<dbReference type="CDD" id="cd14014">
    <property type="entry name" value="STKc_PknB_like"/>
    <property type="match status" value="1"/>
</dbReference>
<keyword evidence="5" id="KW-0418">Kinase</keyword>
<evidence type="ECO:0000256" key="4">
    <source>
        <dbReference type="ARBA" id="ARBA00022741"/>
    </source>
</evidence>
<evidence type="ECO:0000256" key="6">
    <source>
        <dbReference type="ARBA" id="ARBA00022840"/>
    </source>
</evidence>
<gene>
    <name evidence="10" type="ORF">GCM10010178_64010</name>
</gene>
<dbReference type="PANTHER" id="PTHR43289:SF6">
    <property type="entry name" value="SERINE_THREONINE-PROTEIN KINASE NEKL-3"/>
    <property type="match status" value="1"/>
</dbReference>
<dbReference type="Proteomes" id="UP000649573">
    <property type="component" value="Unassembled WGS sequence"/>
</dbReference>
<dbReference type="PROSITE" id="PS00108">
    <property type="entry name" value="PROTEIN_KINASE_ST"/>
    <property type="match status" value="1"/>
</dbReference>
<dbReference type="InterPro" id="IPR017441">
    <property type="entry name" value="Protein_kinase_ATP_BS"/>
</dbReference>
<dbReference type="EC" id="2.7.11.1" evidence="1"/>
<dbReference type="PROSITE" id="PS00107">
    <property type="entry name" value="PROTEIN_KINASE_ATP"/>
    <property type="match status" value="1"/>
</dbReference>
<dbReference type="InterPro" id="IPR000719">
    <property type="entry name" value="Prot_kinase_dom"/>
</dbReference>
<keyword evidence="6 7" id="KW-0067">ATP-binding</keyword>
<evidence type="ECO:0000256" key="2">
    <source>
        <dbReference type="ARBA" id="ARBA00022527"/>
    </source>
</evidence>
<evidence type="ECO:0000313" key="10">
    <source>
        <dbReference type="EMBL" id="GGU63062.1"/>
    </source>
</evidence>
<name>A0ABQ2V3F5_9PSEU</name>
<dbReference type="InterPro" id="IPR011009">
    <property type="entry name" value="Kinase-like_dom_sf"/>
</dbReference>
<accession>A0ABQ2V3F5</accession>
<dbReference type="Gene3D" id="1.10.510.10">
    <property type="entry name" value="Transferase(Phosphotransferase) domain 1"/>
    <property type="match status" value="1"/>
</dbReference>
<dbReference type="EMBL" id="BMRE01000036">
    <property type="protein sequence ID" value="GGU63062.1"/>
    <property type="molecule type" value="Genomic_DNA"/>
</dbReference>
<evidence type="ECO:0000259" key="9">
    <source>
        <dbReference type="PROSITE" id="PS50011"/>
    </source>
</evidence>
<evidence type="ECO:0000256" key="7">
    <source>
        <dbReference type="PROSITE-ProRule" id="PRU10141"/>
    </source>
</evidence>
<comment type="caution">
    <text evidence="10">The sequence shown here is derived from an EMBL/GenBank/DDBJ whole genome shotgun (WGS) entry which is preliminary data.</text>
</comment>
<keyword evidence="2" id="KW-0723">Serine/threonine-protein kinase</keyword>
<organism evidence="10 11">
    <name type="scientific">Lentzea flava</name>
    <dbReference type="NCBI Taxonomy" id="103732"/>
    <lineage>
        <taxon>Bacteria</taxon>
        <taxon>Bacillati</taxon>
        <taxon>Actinomycetota</taxon>
        <taxon>Actinomycetes</taxon>
        <taxon>Pseudonocardiales</taxon>
        <taxon>Pseudonocardiaceae</taxon>
        <taxon>Lentzea</taxon>
    </lineage>
</organism>
<dbReference type="Gene3D" id="3.30.200.20">
    <property type="entry name" value="Phosphorylase Kinase, domain 1"/>
    <property type="match status" value="1"/>
</dbReference>
<dbReference type="InterPro" id="IPR008271">
    <property type="entry name" value="Ser/Thr_kinase_AS"/>
</dbReference>
<sequence>MQALLGTGAFAAVWLAEDERLHDRVAIKVLAENWAERLDVRQRFEQEARVLRRTRSHRVVEVFDIDELPDGRPYFVMTYADGGSLADRLEGGPLPVEQALRYGVELALGVADLHTAGVLHRDVKPSNVLFRTGSGDPSLLVADLGLARELAQGSRFTLPVGTAGYMAPEQDDPEHVLDERADVYGAGATIYHALTGRAPSRPPAPPSDLRPDLPEGTDAVLLRALAPNPENRWPTAAAFAAALDGLLTPTLVPLPRRRFRTSATLAAGLIGVLTLAGFAAWKWAPPPQSRAAQTTVIVAGATTPAAESTSTSPTPNPSAIPFADKKIPPTSGTSERSRSSDHAVPAPPPSQTPSAQARARLPNCLHAQGNGDYRSANHVAERPPPEPDLGSVQLCLDSAQNYWAYVVLHAPLPEGTWANAYLDLWTDGKFVGTFTCWNTEDGGSGFIKPGQTTCWSPKIDGSDSRHTFLARAKVCRSPHPSEADCHAGGQTARLR</sequence>
<reference evidence="11" key="1">
    <citation type="journal article" date="2019" name="Int. J. Syst. Evol. Microbiol.">
        <title>The Global Catalogue of Microorganisms (GCM) 10K type strain sequencing project: providing services to taxonomists for standard genome sequencing and annotation.</title>
        <authorList>
            <consortium name="The Broad Institute Genomics Platform"/>
            <consortium name="The Broad Institute Genome Sequencing Center for Infectious Disease"/>
            <person name="Wu L."/>
            <person name="Ma J."/>
        </authorList>
    </citation>
    <scope>NUCLEOTIDE SEQUENCE [LARGE SCALE GENOMIC DNA]</scope>
    <source>
        <strain evidence="11">JCM 3296</strain>
    </source>
</reference>
<evidence type="ECO:0000256" key="1">
    <source>
        <dbReference type="ARBA" id="ARBA00012513"/>
    </source>
</evidence>
<dbReference type="SUPFAM" id="SSF56112">
    <property type="entry name" value="Protein kinase-like (PK-like)"/>
    <property type="match status" value="1"/>
</dbReference>
<evidence type="ECO:0000256" key="3">
    <source>
        <dbReference type="ARBA" id="ARBA00022679"/>
    </source>
</evidence>
<feature type="binding site" evidence="7">
    <location>
        <position position="28"/>
    </location>
    <ligand>
        <name>ATP</name>
        <dbReference type="ChEBI" id="CHEBI:30616"/>
    </ligand>
</feature>
<keyword evidence="3" id="KW-0808">Transferase</keyword>
<keyword evidence="4 7" id="KW-0547">Nucleotide-binding</keyword>
<feature type="compositionally biased region" description="Low complexity" evidence="8">
    <location>
        <begin position="303"/>
        <end position="321"/>
    </location>
</feature>
<feature type="region of interest" description="Disordered" evidence="8">
    <location>
        <begin position="303"/>
        <end position="386"/>
    </location>
</feature>
<evidence type="ECO:0000256" key="8">
    <source>
        <dbReference type="SAM" id="MobiDB-lite"/>
    </source>
</evidence>
<dbReference type="SMART" id="SM00220">
    <property type="entry name" value="S_TKc"/>
    <property type="match status" value="1"/>
</dbReference>
<proteinExistence type="predicted"/>
<evidence type="ECO:0000313" key="11">
    <source>
        <dbReference type="Proteomes" id="UP000649573"/>
    </source>
</evidence>
<dbReference type="Pfam" id="PF00069">
    <property type="entry name" value="Pkinase"/>
    <property type="match status" value="1"/>
</dbReference>
<keyword evidence="11" id="KW-1185">Reference proteome</keyword>
<evidence type="ECO:0000256" key="5">
    <source>
        <dbReference type="ARBA" id="ARBA00022777"/>
    </source>
</evidence>
<protein>
    <recommendedName>
        <fullName evidence="1">non-specific serine/threonine protein kinase</fullName>
        <ecNumber evidence="1">2.7.11.1</ecNumber>
    </recommendedName>
</protein>
<dbReference type="PANTHER" id="PTHR43289">
    <property type="entry name" value="MITOGEN-ACTIVATED PROTEIN KINASE KINASE KINASE 20-RELATED"/>
    <property type="match status" value="1"/>
</dbReference>
<dbReference type="PROSITE" id="PS50011">
    <property type="entry name" value="PROTEIN_KINASE_DOM"/>
    <property type="match status" value="1"/>
</dbReference>